<comment type="cofactor">
    <cofactor evidence="8">
        <name>FMN</name>
        <dbReference type="ChEBI" id="CHEBI:58210"/>
    </cofactor>
    <text evidence="8">Binds 1 FMN per subunit.</text>
</comment>
<keyword evidence="8" id="KW-0285">Flavoprotein</keyword>
<dbReference type="Proteomes" id="UP000240243">
    <property type="component" value="Unassembled WGS sequence"/>
</dbReference>
<dbReference type="InterPro" id="IPR022837">
    <property type="entry name" value="MsrQ-like"/>
</dbReference>
<feature type="transmembrane region" description="Helical" evidence="8">
    <location>
        <begin position="116"/>
        <end position="137"/>
    </location>
</feature>
<reference evidence="10 11" key="1">
    <citation type="submission" date="2018-03" db="EMBL/GenBank/DDBJ databases">
        <title>The draft genome of Zobellella sp. 59N8.</title>
        <authorList>
            <person name="Liu L."/>
            <person name="Li L."/>
            <person name="Zhang X."/>
            <person name="Liang L."/>
            <person name="Wang T."/>
        </authorList>
    </citation>
    <scope>NUCLEOTIDE SEQUENCE [LARGE SCALE GENOMIC DNA]</scope>
    <source>
        <strain evidence="10 11">59N8</strain>
    </source>
</reference>
<evidence type="ECO:0000313" key="11">
    <source>
        <dbReference type="Proteomes" id="UP000240243"/>
    </source>
</evidence>
<dbReference type="PANTHER" id="PTHR36964">
    <property type="entry name" value="PROTEIN-METHIONINE-SULFOXIDE REDUCTASE HEME-BINDING SUBUNIT MSRQ"/>
    <property type="match status" value="1"/>
</dbReference>
<evidence type="ECO:0000256" key="6">
    <source>
        <dbReference type="ARBA" id="ARBA00023004"/>
    </source>
</evidence>
<keyword evidence="3 8" id="KW-0349">Heme</keyword>
<dbReference type="GO" id="GO:0016679">
    <property type="term" value="F:oxidoreductase activity, acting on diphenols and related substances as donors"/>
    <property type="evidence" value="ECO:0007669"/>
    <property type="project" value="TreeGrafter"/>
</dbReference>
<dbReference type="GO" id="GO:0009055">
    <property type="term" value="F:electron transfer activity"/>
    <property type="evidence" value="ECO:0007669"/>
    <property type="project" value="UniProtKB-UniRule"/>
</dbReference>
<evidence type="ECO:0000256" key="3">
    <source>
        <dbReference type="ARBA" id="ARBA00022617"/>
    </source>
</evidence>
<dbReference type="AlphaFoldDB" id="A0A2P7QWQ9"/>
<dbReference type="InterPro" id="IPR013130">
    <property type="entry name" value="Fe3_Rdtase_TM_dom"/>
</dbReference>
<evidence type="ECO:0000313" key="10">
    <source>
        <dbReference type="EMBL" id="PSJ42373.1"/>
    </source>
</evidence>
<dbReference type="GO" id="GO:0010181">
    <property type="term" value="F:FMN binding"/>
    <property type="evidence" value="ECO:0007669"/>
    <property type="project" value="UniProtKB-UniRule"/>
</dbReference>
<keyword evidence="8" id="KW-0249">Electron transport</keyword>
<keyword evidence="8" id="KW-0479">Metal-binding</keyword>
<feature type="transmembrane region" description="Helical" evidence="8">
    <location>
        <begin position="172"/>
        <end position="189"/>
    </location>
</feature>
<evidence type="ECO:0000256" key="2">
    <source>
        <dbReference type="ARBA" id="ARBA00022448"/>
    </source>
</evidence>
<gene>
    <name evidence="8" type="primary">msrQ</name>
    <name evidence="10" type="ORF">C7H85_17330</name>
</gene>
<dbReference type="GO" id="GO:0020037">
    <property type="term" value="F:heme binding"/>
    <property type="evidence" value="ECO:0007669"/>
    <property type="project" value="UniProtKB-UniRule"/>
</dbReference>
<dbReference type="GO" id="GO:0005886">
    <property type="term" value="C:plasma membrane"/>
    <property type="evidence" value="ECO:0007669"/>
    <property type="project" value="UniProtKB-SubCell"/>
</dbReference>
<keyword evidence="6 8" id="KW-0408">Iron</keyword>
<evidence type="ECO:0000256" key="7">
    <source>
        <dbReference type="ARBA" id="ARBA00023136"/>
    </source>
</evidence>
<feature type="transmembrane region" description="Helical" evidence="8">
    <location>
        <begin position="149"/>
        <end position="166"/>
    </location>
</feature>
<name>A0A2P7QWQ9_9GAMM</name>
<dbReference type="HAMAP" id="MF_01207">
    <property type="entry name" value="MsrQ"/>
    <property type="match status" value="1"/>
</dbReference>
<dbReference type="RefSeq" id="WP_106730968.1">
    <property type="nucleotide sequence ID" value="NZ_PXYG01000010.1"/>
</dbReference>
<evidence type="ECO:0000256" key="8">
    <source>
        <dbReference type="HAMAP-Rule" id="MF_01207"/>
    </source>
</evidence>
<comment type="subunit">
    <text evidence="8">Heterodimer of a catalytic subunit (MsrP) and a heme-binding subunit (MsrQ).</text>
</comment>
<keyword evidence="5 8" id="KW-1133">Transmembrane helix</keyword>
<comment type="caution">
    <text evidence="8">Lacks conserved residue(s) required for the propagation of feature annotation.</text>
</comment>
<protein>
    <recommendedName>
        <fullName evidence="8">Protein-methionine-sulfoxide reductase heme-binding subunit MsrQ</fullName>
    </recommendedName>
    <alternativeName>
        <fullName evidence="8">Flavocytochrome MsrQ</fullName>
    </alternativeName>
</protein>
<keyword evidence="8" id="KW-0288">FMN</keyword>
<comment type="caution">
    <text evidence="10">The sequence shown here is derived from an EMBL/GenBank/DDBJ whole genome shotgun (WGS) entry which is preliminary data.</text>
</comment>
<evidence type="ECO:0000256" key="1">
    <source>
        <dbReference type="ARBA" id="ARBA00004141"/>
    </source>
</evidence>
<evidence type="ECO:0000259" key="9">
    <source>
        <dbReference type="Pfam" id="PF01794"/>
    </source>
</evidence>
<comment type="subcellular location">
    <subcellularLocation>
        <location evidence="8">Cell membrane</location>
        <topology evidence="8">Multi-pass membrane protein</topology>
    </subcellularLocation>
    <subcellularLocation>
        <location evidence="1">Membrane</location>
        <topology evidence="1">Multi-pass membrane protein</topology>
    </subcellularLocation>
</comment>
<keyword evidence="8" id="KW-1003">Cell membrane</keyword>
<organism evidence="10 11">
    <name type="scientific">Zobellella endophytica</name>
    <dbReference type="NCBI Taxonomy" id="2116700"/>
    <lineage>
        <taxon>Bacteria</taxon>
        <taxon>Pseudomonadati</taxon>
        <taxon>Pseudomonadota</taxon>
        <taxon>Gammaproteobacteria</taxon>
        <taxon>Aeromonadales</taxon>
        <taxon>Aeromonadaceae</taxon>
        <taxon>Zobellella</taxon>
    </lineage>
</organism>
<feature type="domain" description="Ferric oxidoreductase" evidence="9">
    <location>
        <begin position="47"/>
        <end position="159"/>
    </location>
</feature>
<evidence type="ECO:0000256" key="5">
    <source>
        <dbReference type="ARBA" id="ARBA00022989"/>
    </source>
</evidence>
<dbReference type="EMBL" id="PXYG01000010">
    <property type="protein sequence ID" value="PSJ42373.1"/>
    <property type="molecule type" value="Genomic_DNA"/>
</dbReference>
<feature type="transmembrane region" description="Helical" evidence="8">
    <location>
        <begin position="47"/>
        <end position="68"/>
    </location>
</feature>
<proteinExistence type="inferred from homology"/>
<feature type="transmembrane region" description="Helical" evidence="8">
    <location>
        <begin position="80"/>
        <end position="104"/>
    </location>
</feature>
<keyword evidence="4 8" id="KW-0812">Transmembrane</keyword>
<accession>A0A2P7QWQ9</accession>
<evidence type="ECO:0000256" key="4">
    <source>
        <dbReference type="ARBA" id="ARBA00022692"/>
    </source>
</evidence>
<sequence length="206" mass="24018">MKLTPRALPWLKAALHCAAAMPLLWLLWAVPAGRFSADPVPELLQFLGGWALRLLLLTLCVSPLARWWKNGALIRVRRLLGLWCFAYASLHLGVWLLLDLQLAWGQIGAEIIERGFITLGMLSWLILLLLAVTSTRGWQRRLGRHWQGLHNWVYLSALLIPIHFWWGVKSGWMEPALYLALSLSLLWWRREKLTRWLQRTYQTRRL</sequence>
<keyword evidence="2 8" id="KW-0813">Transport</keyword>
<keyword evidence="11" id="KW-1185">Reference proteome</keyword>
<dbReference type="GO" id="GO:0030091">
    <property type="term" value="P:protein repair"/>
    <property type="evidence" value="ECO:0007669"/>
    <property type="project" value="UniProtKB-UniRule"/>
</dbReference>
<dbReference type="OrthoDB" id="9788328at2"/>
<comment type="cofactor">
    <cofactor evidence="8">
        <name>heme b</name>
        <dbReference type="ChEBI" id="CHEBI:60344"/>
    </cofactor>
    <text evidence="8">Binds 1 heme b (iron(II)-protoporphyrin IX) group per subunit.</text>
</comment>
<dbReference type="GO" id="GO:0046872">
    <property type="term" value="F:metal ion binding"/>
    <property type="evidence" value="ECO:0007669"/>
    <property type="project" value="UniProtKB-KW"/>
</dbReference>
<dbReference type="Pfam" id="PF01794">
    <property type="entry name" value="Ferric_reduct"/>
    <property type="match status" value="1"/>
</dbReference>
<comment type="function">
    <text evidence="8">Part of the MsrPQ system that repairs oxidized periplasmic proteins containing methionine sulfoxide residues (Met-O), using respiratory chain electrons. Thus protects these proteins from oxidative-stress damage caused by reactive species of oxygen and chlorine generated by the host defense mechanisms. MsrPQ is essential for the maintenance of envelope integrity under bleach stress, rescuing a wide series of structurally unrelated periplasmic proteins from methionine oxidation. MsrQ provides electrons for reduction to the reductase catalytic subunit MsrP, using the quinone pool of the respiratory chain.</text>
</comment>
<keyword evidence="7 8" id="KW-0472">Membrane</keyword>
<dbReference type="PANTHER" id="PTHR36964:SF1">
    <property type="entry name" value="PROTEIN-METHIONINE-SULFOXIDE REDUCTASE HEME-BINDING SUBUNIT MSRQ"/>
    <property type="match status" value="1"/>
</dbReference>
<comment type="similarity">
    <text evidence="8">Belongs to the MsrQ family.</text>
</comment>